<dbReference type="RefSeq" id="XP_014152884.1">
    <property type="nucleotide sequence ID" value="XM_014297409.1"/>
</dbReference>
<dbReference type="Proteomes" id="UP000054560">
    <property type="component" value="Unassembled WGS sequence"/>
</dbReference>
<reference evidence="1 2" key="1">
    <citation type="submission" date="2011-02" db="EMBL/GenBank/DDBJ databases">
        <title>The Genome Sequence of Sphaeroforma arctica JP610.</title>
        <authorList>
            <consortium name="The Broad Institute Genome Sequencing Platform"/>
            <person name="Russ C."/>
            <person name="Cuomo C."/>
            <person name="Young S.K."/>
            <person name="Zeng Q."/>
            <person name="Gargeya S."/>
            <person name="Alvarado L."/>
            <person name="Berlin A."/>
            <person name="Chapman S.B."/>
            <person name="Chen Z."/>
            <person name="Freedman E."/>
            <person name="Gellesch M."/>
            <person name="Goldberg J."/>
            <person name="Griggs A."/>
            <person name="Gujja S."/>
            <person name="Heilman E."/>
            <person name="Heiman D."/>
            <person name="Howarth C."/>
            <person name="Mehta T."/>
            <person name="Neiman D."/>
            <person name="Pearson M."/>
            <person name="Roberts A."/>
            <person name="Saif S."/>
            <person name="Shea T."/>
            <person name="Shenoy N."/>
            <person name="Sisk P."/>
            <person name="Stolte C."/>
            <person name="Sykes S."/>
            <person name="White J."/>
            <person name="Yandava C."/>
            <person name="Burger G."/>
            <person name="Gray M.W."/>
            <person name="Holland P.W.H."/>
            <person name="King N."/>
            <person name="Lang F.B.F."/>
            <person name="Roger A.J."/>
            <person name="Ruiz-Trillo I."/>
            <person name="Haas B."/>
            <person name="Nusbaum C."/>
            <person name="Birren B."/>
        </authorList>
    </citation>
    <scope>NUCLEOTIDE SEQUENCE [LARGE SCALE GENOMIC DNA]</scope>
    <source>
        <strain evidence="1 2">JP610</strain>
    </source>
</reference>
<dbReference type="EMBL" id="KQ242385">
    <property type="protein sequence ID" value="KNC78982.1"/>
    <property type="molecule type" value="Genomic_DNA"/>
</dbReference>
<sequence length="92" mass="10261">MEVRHKLEKRELLATAERMKKEVPKKDKKKLKETNQLVAKMQKELALKQKLELGLAAAGVSDADLTEAVRSKIQVMSVSQPTGDNTESQETG</sequence>
<evidence type="ECO:0000313" key="2">
    <source>
        <dbReference type="Proteomes" id="UP000054560"/>
    </source>
</evidence>
<gene>
    <name evidence="1" type="ORF">SARC_08612</name>
</gene>
<evidence type="ECO:0000313" key="1">
    <source>
        <dbReference type="EMBL" id="KNC78982.1"/>
    </source>
</evidence>
<accession>A0A0L0FQC3</accession>
<dbReference type="AlphaFoldDB" id="A0A0L0FQC3"/>
<organism evidence="1 2">
    <name type="scientific">Sphaeroforma arctica JP610</name>
    <dbReference type="NCBI Taxonomy" id="667725"/>
    <lineage>
        <taxon>Eukaryota</taxon>
        <taxon>Ichthyosporea</taxon>
        <taxon>Ichthyophonida</taxon>
        <taxon>Sphaeroforma</taxon>
    </lineage>
</organism>
<dbReference type="GeneID" id="25909116"/>
<proteinExistence type="predicted"/>
<keyword evidence="2" id="KW-1185">Reference proteome</keyword>
<feature type="non-terminal residue" evidence="1">
    <location>
        <position position="92"/>
    </location>
</feature>
<name>A0A0L0FQC3_9EUKA</name>
<protein>
    <submittedName>
        <fullName evidence="1">Uncharacterized protein</fullName>
    </submittedName>
</protein>